<accession>A0A251X6F8</accession>
<dbReference type="EMBL" id="MSLT01000018">
    <property type="protein sequence ID" value="OUD13243.1"/>
    <property type="molecule type" value="Genomic_DNA"/>
</dbReference>
<feature type="domain" description="Glycosyl transferase family 1" evidence="1">
    <location>
        <begin position="186"/>
        <end position="345"/>
    </location>
</feature>
<dbReference type="GO" id="GO:1901135">
    <property type="term" value="P:carbohydrate derivative metabolic process"/>
    <property type="evidence" value="ECO:0007669"/>
    <property type="project" value="UniProtKB-ARBA"/>
</dbReference>
<dbReference type="PANTHER" id="PTHR12526">
    <property type="entry name" value="GLYCOSYLTRANSFERASE"/>
    <property type="match status" value="1"/>
</dbReference>
<dbReference type="PANTHER" id="PTHR12526:SF584">
    <property type="entry name" value="GLYCOSYLTRANSFERASE"/>
    <property type="match status" value="1"/>
</dbReference>
<keyword evidence="2" id="KW-0808">Transferase</keyword>
<gene>
    <name evidence="2" type="ORF">TPSD3_11460</name>
</gene>
<dbReference type="Pfam" id="PF00534">
    <property type="entry name" value="Glycos_transf_1"/>
    <property type="match status" value="1"/>
</dbReference>
<organism evidence="2 3">
    <name type="scientific">Thioflexithrix psekupsensis</name>
    <dbReference type="NCBI Taxonomy" id="1570016"/>
    <lineage>
        <taxon>Bacteria</taxon>
        <taxon>Pseudomonadati</taxon>
        <taxon>Pseudomonadota</taxon>
        <taxon>Gammaproteobacteria</taxon>
        <taxon>Thiotrichales</taxon>
        <taxon>Thioflexithrix</taxon>
    </lineage>
</organism>
<protein>
    <submittedName>
        <fullName evidence="2">Glycosyl transferase family 1</fullName>
    </submittedName>
</protein>
<evidence type="ECO:0000259" key="1">
    <source>
        <dbReference type="Pfam" id="PF00534"/>
    </source>
</evidence>
<dbReference type="Proteomes" id="UP000194798">
    <property type="component" value="Unassembled WGS sequence"/>
</dbReference>
<comment type="caution">
    <text evidence="2">The sequence shown here is derived from an EMBL/GenBank/DDBJ whole genome shotgun (WGS) entry which is preliminary data.</text>
</comment>
<evidence type="ECO:0000313" key="3">
    <source>
        <dbReference type="Proteomes" id="UP000194798"/>
    </source>
</evidence>
<dbReference type="OrthoDB" id="9801609at2"/>
<dbReference type="InterPro" id="IPR001296">
    <property type="entry name" value="Glyco_trans_1"/>
</dbReference>
<dbReference type="Gene3D" id="3.40.50.2000">
    <property type="entry name" value="Glycogen Phosphorylase B"/>
    <property type="match status" value="2"/>
</dbReference>
<sequence length="364" mass="41192">MAFKTASTIVLHDYFEQIEGGGQLSRCLAEQLPADLAYGFACLPRPLLRGGKEWDLQQFSAIPLWRQFKLARAFAQQTAFLNEYDTVIYSGFYTPLAVHQRKKYGNVLYCHTPPRFIYDQKAFYQQRLPWLLRPLLNAFITYLQPRYESAVKQMQLVIANSQHVRARIQHYLGCDAAVIYPPCDMQQFRWLEQGNYYLSTARLDPLKRVDQLVRAFLELPDRQLVVASGGSELARLKKLAQGASHIHFTGWLSATQLADVVGRAMATLYVPYAEDFGMSPVESMSAGKPVIGVAEGGLLETVIHGETGLLLPPNFDLSQLQAAILALTPSRALTMRHACERRAQQFSTSRFIAEMRQQLSLLEK</sequence>
<proteinExistence type="predicted"/>
<name>A0A251X6F8_9GAMM</name>
<reference evidence="2 3" key="1">
    <citation type="submission" date="2016-12" db="EMBL/GenBank/DDBJ databases">
        <title>Thioflexothrix psekupsii D3 genome sequencing and assembly.</title>
        <authorList>
            <person name="Fomenkov A."/>
            <person name="Vincze T."/>
            <person name="Grabovich M."/>
            <person name="Anton B.P."/>
            <person name="Dubinina G."/>
            <person name="Orlova M."/>
            <person name="Belousova E."/>
            <person name="Roberts R.J."/>
        </authorList>
    </citation>
    <scope>NUCLEOTIDE SEQUENCE [LARGE SCALE GENOMIC DNA]</scope>
    <source>
        <strain evidence="2">D3</strain>
    </source>
</reference>
<dbReference type="SUPFAM" id="SSF53756">
    <property type="entry name" value="UDP-Glycosyltransferase/glycogen phosphorylase"/>
    <property type="match status" value="1"/>
</dbReference>
<dbReference type="AlphaFoldDB" id="A0A251X6F8"/>
<dbReference type="GO" id="GO:0016757">
    <property type="term" value="F:glycosyltransferase activity"/>
    <property type="evidence" value="ECO:0007669"/>
    <property type="project" value="InterPro"/>
</dbReference>
<evidence type="ECO:0000313" key="2">
    <source>
        <dbReference type="EMBL" id="OUD13243.1"/>
    </source>
</evidence>
<keyword evidence="3" id="KW-1185">Reference proteome</keyword>